<keyword evidence="3" id="KW-0479">Metal-binding</keyword>
<dbReference type="PROSITE" id="PS51746">
    <property type="entry name" value="PPM_2"/>
    <property type="match status" value="1"/>
</dbReference>
<dbReference type="FunFam" id="1.10.238.10:FF:000034">
    <property type="entry name" value="Calmodulin"/>
    <property type="match status" value="1"/>
</dbReference>
<dbReference type="InterPro" id="IPR011992">
    <property type="entry name" value="EF-hand-dom_pair"/>
</dbReference>
<dbReference type="GO" id="GO:0005524">
    <property type="term" value="F:ATP binding"/>
    <property type="evidence" value="ECO:0007669"/>
    <property type="project" value="InterPro"/>
</dbReference>
<name>A0A2Z7AM40_9LAMI</name>
<dbReference type="Pfam" id="PF00481">
    <property type="entry name" value="PP2C"/>
    <property type="match status" value="2"/>
</dbReference>
<evidence type="ECO:0000256" key="2">
    <source>
        <dbReference type="ARBA" id="ARBA00009763"/>
    </source>
</evidence>
<evidence type="ECO:0000256" key="4">
    <source>
        <dbReference type="ARBA" id="ARBA00022737"/>
    </source>
</evidence>
<dbReference type="SMART" id="SM00054">
    <property type="entry name" value="EFh"/>
    <property type="match status" value="4"/>
</dbReference>
<dbReference type="InterPro" id="IPR000719">
    <property type="entry name" value="Prot_kinase_dom"/>
</dbReference>
<evidence type="ECO:0000256" key="3">
    <source>
        <dbReference type="ARBA" id="ARBA00022723"/>
    </source>
</evidence>
<dbReference type="GO" id="GO:0004672">
    <property type="term" value="F:protein kinase activity"/>
    <property type="evidence" value="ECO:0007669"/>
    <property type="project" value="InterPro"/>
</dbReference>
<evidence type="ECO:0000313" key="10">
    <source>
        <dbReference type="Proteomes" id="UP000250235"/>
    </source>
</evidence>
<dbReference type="Gene3D" id="3.60.40.10">
    <property type="entry name" value="PPM-type phosphatase domain"/>
    <property type="match status" value="1"/>
</dbReference>
<evidence type="ECO:0000259" key="8">
    <source>
        <dbReference type="PROSITE" id="PS51746"/>
    </source>
</evidence>
<dbReference type="InterPro" id="IPR011009">
    <property type="entry name" value="Kinase-like_dom_sf"/>
</dbReference>
<dbReference type="SUPFAM" id="SSF81606">
    <property type="entry name" value="PP2C-like"/>
    <property type="match status" value="1"/>
</dbReference>
<dbReference type="SMART" id="SM00332">
    <property type="entry name" value="PP2Cc"/>
    <property type="match status" value="1"/>
</dbReference>
<dbReference type="Pfam" id="PF13499">
    <property type="entry name" value="EF-hand_7"/>
    <property type="match status" value="2"/>
</dbReference>
<accession>A0A2Z7AM40</accession>
<reference evidence="9 10" key="1">
    <citation type="journal article" date="2015" name="Proc. Natl. Acad. Sci. U.S.A.">
        <title>The resurrection genome of Boea hygrometrica: A blueprint for survival of dehydration.</title>
        <authorList>
            <person name="Xiao L."/>
            <person name="Yang G."/>
            <person name="Zhang L."/>
            <person name="Yang X."/>
            <person name="Zhao S."/>
            <person name="Ji Z."/>
            <person name="Zhou Q."/>
            <person name="Hu M."/>
            <person name="Wang Y."/>
            <person name="Chen M."/>
            <person name="Xu Y."/>
            <person name="Jin H."/>
            <person name="Xiao X."/>
            <person name="Hu G."/>
            <person name="Bao F."/>
            <person name="Hu Y."/>
            <person name="Wan P."/>
            <person name="Li L."/>
            <person name="Deng X."/>
            <person name="Kuang T."/>
            <person name="Xiang C."/>
            <person name="Zhu J.K."/>
            <person name="Oliver M.J."/>
            <person name="He Y."/>
        </authorList>
    </citation>
    <scope>NUCLEOTIDE SEQUENCE [LARGE SCALE GENOMIC DNA]</scope>
    <source>
        <strain evidence="10">cv. XS01</strain>
    </source>
</reference>
<gene>
    <name evidence="9" type="ORF">F511_09048</name>
</gene>
<dbReference type="InterPro" id="IPR018247">
    <property type="entry name" value="EF_Hand_1_Ca_BS"/>
</dbReference>
<dbReference type="InterPro" id="IPR008271">
    <property type="entry name" value="Ser/Thr_kinase_AS"/>
</dbReference>
<feature type="domain" description="Protein kinase" evidence="6">
    <location>
        <begin position="746"/>
        <end position="1211"/>
    </location>
</feature>
<dbReference type="PROSITE" id="PS50222">
    <property type="entry name" value="EF_HAND_2"/>
    <property type="match status" value="3"/>
</dbReference>
<dbReference type="AlphaFoldDB" id="A0A2Z7AM40"/>
<dbReference type="Pfam" id="PF00069">
    <property type="entry name" value="Pkinase"/>
    <property type="match status" value="1"/>
</dbReference>
<dbReference type="SUPFAM" id="SSF47473">
    <property type="entry name" value="EF-hand"/>
    <property type="match status" value="1"/>
</dbReference>
<dbReference type="PROSITE" id="PS50011">
    <property type="entry name" value="PROTEIN_KINASE_DOM"/>
    <property type="match status" value="1"/>
</dbReference>
<feature type="domain" description="PPM-type phosphatase" evidence="8">
    <location>
        <begin position="205"/>
        <end position="578"/>
    </location>
</feature>
<dbReference type="SUPFAM" id="SSF56112">
    <property type="entry name" value="Protein kinase-like (PK-like)"/>
    <property type="match status" value="1"/>
</dbReference>
<comment type="similarity">
    <text evidence="2">Belongs to the calmodulin family.</text>
</comment>
<dbReference type="GO" id="GO:0005509">
    <property type="term" value="F:calcium ion binding"/>
    <property type="evidence" value="ECO:0007669"/>
    <property type="project" value="InterPro"/>
</dbReference>
<evidence type="ECO:0000256" key="5">
    <source>
        <dbReference type="ARBA" id="ARBA00022837"/>
    </source>
</evidence>
<dbReference type="InterPro" id="IPR036457">
    <property type="entry name" value="PPM-type-like_dom_sf"/>
</dbReference>
<evidence type="ECO:0000256" key="1">
    <source>
        <dbReference type="ARBA" id="ARBA00003291"/>
    </source>
</evidence>
<dbReference type="InterPro" id="IPR015655">
    <property type="entry name" value="PP2C"/>
</dbReference>
<dbReference type="Gene3D" id="1.10.238.10">
    <property type="entry name" value="EF-hand"/>
    <property type="match status" value="2"/>
</dbReference>
<keyword evidence="10" id="KW-1185">Reference proteome</keyword>
<keyword evidence="4" id="KW-0677">Repeat</keyword>
<protein>
    <submittedName>
        <fullName evidence="9">Uncharacterized protein</fullName>
    </submittedName>
</protein>
<dbReference type="PROSITE" id="PS00108">
    <property type="entry name" value="PROTEIN_KINASE_ST"/>
    <property type="match status" value="1"/>
</dbReference>
<dbReference type="Gene3D" id="1.10.510.10">
    <property type="entry name" value="Transferase(Phosphotransferase) domain 1"/>
    <property type="match status" value="1"/>
</dbReference>
<keyword evidence="5" id="KW-0106">Calcium</keyword>
<evidence type="ECO:0000259" key="7">
    <source>
        <dbReference type="PROSITE" id="PS50222"/>
    </source>
</evidence>
<dbReference type="InterPro" id="IPR001932">
    <property type="entry name" value="PPM-type_phosphatase-like_dom"/>
</dbReference>
<proteinExistence type="inferred from homology"/>
<dbReference type="CDD" id="cd00051">
    <property type="entry name" value="EFh"/>
    <property type="match status" value="2"/>
</dbReference>
<dbReference type="GO" id="GO:0004722">
    <property type="term" value="F:protein serine/threonine phosphatase activity"/>
    <property type="evidence" value="ECO:0007669"/>
    <property type="project" value="InterPro"/>
</dbReference>
<dbReference type="SMART" id="SM00220">
    <property type="entry name" value="S_TKc"/>
    <property type="match status" value="1"/>
</dbReference>
<feature type="domain" description="EF-hand" evidence="7">
    <location>
        <begin position="46"/>
        <end position="81"/>
    </location>
</feature>
<dbReference type="OrthoDB" id="10264738at2759"/>
<comment type="function">
    <text evidence="1">Potential calcium sensor.</text>
</comment>
<evidence type="ECO:0000259" key="6">
    <source>
        <dbReference type="PROSITE" id="PS50011"/>
    </source>
</evidence>
<evidence type="ECO:0000313" key="9">
    <source>
        <dbReference type="EMBL" id="KZV22526.1"/>
    </source>
</evidence>
<dbReference type="CDD" id="cd00143">
    <property type="entry name" value="PP2Cc"/>
    <property type="match status" value="1"/>
</dbReference>
<dbReference type="FunFam" id="1.10.238.10:FF:000251">
    <property type="entry name" value="Calmodulin-related protein 97A"/>
    <property type="match status" value="1"/>
</dbReference>
<dbReference type="PANTHER" id="PTHR47992">
    <property type="entry name" value="PROTEIN PHOSPHATASE"/>
    <property type="match status" value="1"/>
</dbReference>
<dbReference type="PROSITE" id="PS00018">
    <property type="entry name" value="EF_HAND_1"/>
    <property type="match status" value="2"/>
</dbReference>
<feature type="domain" description="EF-hand" evidence="7">
    <location>
        <begin position="82"/>
        <end position="117"/>
    </location>
</feature>
<dbReference type="InterPro" id="IPR002048">
    <property type="entry name" value="EF_hand_dom"/>
</dbReference>
<organism evidence="9 10">
    <name type="scientific">Dorcoceras hygrometricum</name>
    <dbReference type="NCBI Taxonomy" id="472368"/>
    <lineage>
        <taxon>Eukaryota</taxon>
        <taxon>Viridiplantae</taxon>
        <taxon>Streptophyta</taxon>
        <taxon>Embryophyta</taxon>
        <taxon>Tracheophyta</taxon>
        <taxon>Spermatophyta</taxon>
        <taxon>Magnoliopsida</taxon>
        <taxon>eudicotyledons</taxon>
        <taxon>Gunneridae</taxon>
        <taxon>Pentapetalae</taxon>
        <taxon>asterids</taxon>
        <taxon>lamiids</taxon>
        <taxon>Lamiales</taxon>
        <taxon>Gesneriaceae</taxon>
        <taxon>Didymocarpoideae</taxon>
        <taxon>Trichosporeae</taxon>
        <taxon>Loxocarpinae</taxon>
        <taxon>Dorcoceras</taxon>
    </lineage>
</organism>
<feature type="domain" description="EF-hand" evidence="7">
    <location>
        <begin position="10"/>
        <end position="45"/>
    </location>
</feature>
<sequence>MVEPLNLTQVEISEFREAFCLIDRDSDGLITVDELASAIQSLNEHPTHAEIQEMMNEVDADGDGTVDFENFLSTMARMMKENVADELKEAFKVFDRDQDGFISALELRNVMINLGERLTNEEAEQMIREADLDGDGLVRIMGPGKPSLLLILILGFALGITGESPICLTVYREGGAPAVFQSPKCPRWKTSTFKSGTKTQSSGATCQSAMLRGRRKTMEDRTLCSFELRIPFPGPKGVKEIIVRMMAVFDGHNGSEASQMASDLLLEYFILHIYFLLDTTYSTLSRNFVWLLPGKGEDVPAFRKIEWDDDINRQILDLGRFQVTISAILDGSFPLEILKEALLRAIHDIDATFSQDAHRHNLNSGTTATVVLLADTQILVANVGDSKAFMCSEVYQSPFEAKATVFRIFRQRRATDASPSLKDYHRLKSEASNGWTFLIAKELTNDHHPDRDDERSRVESAGGHITTWAGVARVNGQLAVSRAIGDIPFKSYGVISVPEVTDWQPLTANDSYVIAASDGVFEKLSPQDICDILWEPLSQVTVPREPVSSCSISLADCIVNTAFERGSADNLAATTLTVRTFDSLETLRKDWSHESVKSDYSTVGYQRQLDRISAEDNTSILIKPQHHADIAKFDRLLVEGKHNFGSFYLSESLDVNDDYTFWLHKDDQESIYDLAHALPGGDNFNWSGPLDLYNEHHICAHFGMFINEDKDQCVNSDSFSRFLGLLESIPFHYTGQKEHVASDSRYILKKKFDRGAYGEVWLAFNLNISLVGKDGKWSHGDKNTFSRKDNLGACNEKLHTNSFAEDRNSTHSDENMFILKRIMVERGIAAYLSGLREKYFGEVFLNACNCIRDIIEMKESLNLEGVPIEEKRSHGVAYEEGLNHIARYVESFESHSNEIWLVFRHEGVSLSKLIYTAEEVVNNADKERSEEGKRVQVLRPSNWWHWLKTTEGGKEEFRDIIWQLLLALKSCHDRNITHRDIKPENMVICFEDQDSGSCLRGSPNRDQSYTTKMRIIDFGSAVDDYTVKHLYGSVGPSSAEQTADYAPPEAFLNVSWYKWPSSITVKYDMWSVGVVMLELILGSPNVFQINSITRVLLDQHLKGWNDNLKELAYKLRALMELCILIPGTSSILRQDLYSNGQSYNSPVPWKCSEEFFSNTVKNRDPLKIGFPNVLALRLARDLLRWDPVSLALEKLNEDRLDVDDALRHPYFSQASGK</sequence>
<dbReference type="EMBL" id="KV014362">
    <property type="protein sequence ID" value="KZV22526.1"/>
    <property type="molecule type" value="Genomic_DNA"/>
</dbReference>
<dbReference type="GO" id="GO:0005737">
    <property type="term" value="C:cytoplasm"/>
    <property type="evidence" value="ECO:0007669"/>
    <property type="project" value="UniProtKB-ARBA"/>
</dbReference>
<dbReference type="Proteomes" id="UP000250235">
    <property type="component" value="Unassembled WGS sequence"/>
</dbReference>